<evidence type="ECO:0000256" key="1">
    <source>
        <dbReference type="SAM" id="MobiDB-lite"/>
    </source>
</evidence>
<dbReference type="InterPro" id="IPR041667">
    <property type="entry name" value="Cupin_8"/>
</dbReference>
<organism evidence="4 5">
    <name type="scientific">Patiria miniata</name>
    <name type="common">Bat star</name>
    <name type="synonym">Asterina miniata</name>
    <dbReference type="NCBI Taxonomy" id="46514"/>
    <lineage>
        <taxon>Eukaryota</taxon>
        <taxon>Metazoa</taxon>
        <taxon>Echinodermata</taxon>
        <taxon>Eleutherozoa</taxon>
        <taxon>Asterozoa</taxon>
        <taxon>Asteroidea</taxon>
        <taxon>Valvatacea</taxon>
        <taxon>Valvatida</taxon>
        <taxon>Asterinidae</taxon>
        <taxon>Patiria</taxon>
    </lineage>
</organism>
<dbReference type="Pfam" id="PF13621">
    <property type="entry name" value="Cupin_8"/>
    <property type="match status" value="1"/>
</dbReference>
<dbReference type="GeneID" id="119735920"/>
<proteinExistence type="predicted"/>
<dbReference type="RefSeq" id="XP_038065797.1">
    <property type="nucleotide sequence ID" value="XM_038209869.1"/>
</dbReference>
<name>A0A914APW1_PATMI</name>
<keyword evidence="5" id="KW-1185">Reference proteome</keyword>
<dbReference type="Proteomes" id="UP000887568">
    <property type="component" value="Unplaced"/>
</dbReference>
<dbReference type="FunFam" id="2.60.120.650:FF:000025">
    <property type="entry name" value="Lysine-specific demethylase 8"/>
    <property type="match status" value="1"/>
</dbReference>
<feature type="region of interest" description="Disordered" evidence="1">
    <location>
        <begin position="36"/>
        <end position="58"/>
    </location>
</feature>
<evidence type="ECO:0000259" key="3">
    <source>
        <dbReference type="PROSITE" id="PS51184"/>
    </source>
</evidence>
<evidence type="ECO:0000313" key="5">
    <source>
        <dbReference type="Proteomes" id="UP000887568"/>
    </source>
</evidence>
<dbReference type="Gene3D" id="2.60.120.650">
    <property type="entry name" value="Cupin"/>
    <property type="match status" value="1"/>
</dbReference>
<dbReference type="SUPFAM" id="SSF51197">
    <property type="entry name" value="Clavaminate synthase-like"/>
    <property type="match status" value="1"/>
</dbReference>
<accession>A0A914APW1</accession>
<dbReference type="PANTHER" id="PTHR12461:SF53">
    <property type="entry name" value="JMJC DOMAIN-CONTAINING PROTEIN"/>
    <property type="match status" value="1"/>
</dbReference>
<protein>
    <recommendedName>
        <fullName evidence="3">JmjC domain-containing protein</fullName>
    </recommendedName>
</protein>
<dbReference type="AlphaFoldDB" id="A0A914APW1"/>
<dbReference type="PROSITE" id="PS51184">
    <property type="entry name" value="JMJC"/>
    <property type="match status" value="1"/>
</dbReference>
<sequence>MKLDIRSPDALIVLTLLLTLLRDAFSDVPFPKDQREIKFPPDIPKPRPGSSVPTGHLRPFGFQRRPEGRVHEYNHFLHPFEFYETHVSKRKPVVFRQTITDSPAMQKWSDEYLRENYGDLDVLVEVKKENRELRPKRMKFAEFLKRYMTDSVYIVSLIPQEMAHEVKVPESLLCGTFRRRLLETNLWMSSGGTASVIHYDADHNIHCLLAGRKDFIMIDPKYSKELELTEEHHMTGSGYSKLDVDMINLFEHRDVGKVPWRWSTLKPGDCIYIPAGHLHQVRSYSRSLSATILFASEPTFDQSDCADATFEYTDLTQVRVMWTYKKGDKVIEIGYMDTENIRNDMISLLKEKDKLSAHWFGHYFKGMSAMEDEEVATEDEDIPIEAYEIFATFDTENKGYLTRKQIEEIDVEKLKNFARVLDQPSGPVVVEVEHDEL</sequence>
<reference evidence="4" key="1">
    <citation type="submission" date="2022-11" db="UniProtKB">
        <authorList>
            <consortium name="EnsemblMetazoa"/>
        </authorList>
    </citation>
    <scope>IDENTIFICATION</scope>
</reference>
<feature type="signal peptide" evidence="2">
    <location>
        <begin position="1"/>
        <end position="26"/>
    </location>
</feature>
<evidence type="ECO:0000256" key="2">
    <source>
        <dbReference type="SAM" id="SignalP"/>
    </source>
</evidence>
<evidence type="ECO:0000313" key="4">
    <source>
        <dbReference type="EnsemblMetazoa" id="XP_038065797.1"/>
    </source>
</evidence>
<dbReference type="InterPro" id="IPR003347">
    <property type="entry name" value="JmjC_dom"/>
</dbReference>
<dbReference type="PANTHER" id="PTHR12461">
    <property type="entry name" value="HYPOXIA-INDUCIBLE FACTOR 1 ALPHA INHIBITOR-RELATED"/>
    <property type="match status" value="1"/>
</dbReference>
<dbReference type="EnsemblMetazoa" id="XM_038209869.1">
    <property type="protein sequence ID" value="XP_038065797.1"/>
    <property type="gene ID" value="LOC119735920"/>
</dbReference>
<dbReference type="OMA" id="TASVIHY"/>
<feature type="domain" description="JmjC" evidence="3">
    <location>
        <begin position="157"/>
        <end position="311"/>
    </location>
</feature>
<dbReference type="SMART" id="SM00558">
    <property type="entry name" value="JmjC"/>
    <property type="match status" value="1"/>
</dbReference>
<dbReference type="OrthoDB" id="415358at2759"/>
<feature type="chain" id="PRO_5037426230" description="JmjC domain-containing protein" evidence="2">
    <location>
        <begin position="27"/>
        <end position="437"/>
    </location>
</feature>
<keyword evidence="2" id="KW-0732">Signal</keyword>